<dbReference type="FunFam" id="3.30.565.10:FF:000010">
    <property type="entry name" value="Sensor histidine kinase RcsC"/>
    <property type="match status" value="1"/>
</dbReference>
<evidence type="ECO:0000256" key="8">
    <source>
        <dbReference type="ARBA" id="ARBA00022777"/>
    </source>
</evidence>
<dbReference type="Gene3D" id="1.10.287.130">
    <property type="match status" value="1"/>
</dbReference>
<dbReference type="Gene3D" id="3.40.50.2300">
    <property type="match status" value="2"/>
</dbReference>
<dbReference type="Proteomes" id="UP000002774">
    <property type="component" value="Chromosome"/>
</dbReference>
<dbReference type="CDD" id="cd17546">
    <property type="entry name" value="REC_hyHK_CKI1_RcsC-like"/>
    <property type="match status" value="2"/>
</dbReference>
<keyword evidence="10 15" id="KW-1133">Transmembrane helix</keyword>
<dbReference type="CDD" id="cd00082">
    <property type="entry name" value="HisKA"/>
    <property type="match status" value="1"/>
</dbReference>
<dbReference type="SUPFAM" id="SSF52172">
    <property type="entry name" value="CheY-like"/>
    <property type="match status" value="2"/>
</dbReference>
<feature type="transmembrane region" description="Helical" evidence="15">
    <location>
        <begin position="270"/>
        <end position="293"/>
    </location>
</feature>
<dbReference type="PROSITE" id="PS50109">
    <property type="entry name" value="HIS_KIN"/>
    <property type="match status" value="1"/>
</dbReference>
<dbReference type="PRINTS" id="PR00344">
    <property type="entry name" value="BCTRLSENSOR"/>
</dbReference>
<feature type="domain" description="Response regulatory" evidence="17">
    <location>
        <begin position="807"/>
        <end position="922"/>
    </location>
</feature>
<evidence type="ECO:0000256" key="11">
    <source>
        <dbReference type="ARBA" id="ARBA00023012"/>
    </source>
</evidence>
<accession>H1Y8R7</accession>
<feature type="modified residue" description="4-aspartylphosphate" evidence="13">
    <location>
        <position position="716"/>
    </location>
</feature>
<evidence type="ECO:0000313" key="19">
    <source>
        <dbReference type="Proteomes" id="UP000002774"/>
    </source>
</evidence>
<evidence type="ECO:0000256" key="7">
    <source>
        <dbReference type="ARBA" id="ARBA00022741"/>
    </source>
</evidence>
<dbReference type="EC" id="2.7.13.3" evidence="3"/>
<dbReference type="SUPFAM" id="SSF55874">
    <property type="entry name" value="ATPase domain of HSP90 chaperone/DNA topoisomerase II/histidine kinase"/>
    <property type="match status" value="1"/>
</dbReference>
<dbReference type="GO" id="GO:0000155">
    <property type="term" value="F:phosphorelay sensor kinase activity"/>
    <property type="evidence" value="ECO:0007669"/>
    <property type="project" value="InterPro"/>
</dbReference>
<gene>
    <name evidence="18" type="ORF">Mucpa_2828</name>
</gene>
<keyword evidence="5" id="KW-0808">Transferase</keyword>
<keyword evidence="12 15" id="KW-0472">Membrane</keyword>
<keyword evidence="19" id="KW-1185">Reference proteome</keyword>
<dbReference type="RefSeq" id="WP_008507179.1">
    <property type="nucleotide sequence ID" value="NZ_CM001403.1"/>
</dbReference>
<dbReference type="InterPro" id="IPR036097">
    <property type="entry name" value="HisK_dim/P_sf"/>
</dbReference>
<dbReference type="SUPFAM" id="SSF47384">
    <property type="entry name" value="Homodimeric domain of signal transducing histidine kinase"/>
    <property type="match status" value="1"/>
</dbReference>
<dbReference type="GO" id="GO:0016020">
    <property type="term" value="C:membrane"/>
    <property type="evidence" value="ECO:0007669"/>
    <property type="project" value="UniProtKB-SubCell"/>
</dbReference>
<dbReference type="PROSITE" id="PS50110">
    <property type="entry name" value="RESPONSE_REGULATORY"/>
    <property type="match status" value="2"/>
</dbReference>
<keyword evidence="7" id="KW-0547">Nucleotide-binding</keyword>
<name>H1Y8R7_9SPHI</name>
<evidence type="ECO:0000259" key="16">
    <source>
        <dbReference type="PROSITE" id="PS50109"/>
    </source>
</evidence>
<keyword evidence="6 15" id="KW-0812">Transmembrane</keyword>
<dbReference type="EMBL" id="CM001403">
    <property type="protein sequence ID" value="EHQ26939.1"/>
    <property type="molecule type" value="Genomic_DNA"/>
</dbReference>
<dbReference type="FunFam" id="1.10.287.130:FF:000004">
    <property type="entry name" value="Ethylene receptor 1"/>
    <property type="match status" value="1"/>
</dbReference>
<dbReference type="PANTHER" id="PTHR45339:SF1">
    <property type="entry name" value="HYBRID SIGNAL TRANSDUCTION HISTIDINE KINASE J"/>
    <property type="match status" value="1"/>
</dbReference>
<dbReference type="eggNOG" id="COG2205">
    <property type="taxonomic scope" value="Bacteria"/>
</dbReference>
<sequence length="936" mass="106448">MKFPHIQFLRSFKTRLLLSFFTFIFVILVWMIAYQVIDGQQTRLRAFSAKLTEIQIQYLESTAYLQKFMLSGYHQPSFYITGKQKDIDQFLALQTSIGSHLTKLRTAKNQLNINSPLDSLSVLSRHTLLEGQLLKSVFLARGFENYGVEGNMRKYAHWIEDSSLVPKTGILQLRRHEKDYMLRGKSAYADLFFDQMGILLNREHRGSKTFNNLVNYKTHFTLLTKYTEQLGINGKTGIVPQTQYDINQFDRQYAYTNTLANQEAHNLYQWFNHLLISISVASLFFIILLGFLFSKYLTRDISELNKRMSAFIASDFHDIKEAPAEHSIMPNSIEIEKLYNDFNLLKTTLKTYINNLNQRTGELQKKSEQMRGVNQELQEQSEELQAQSEELRALNEELLSQRQQEQAAREDAEKANQAKSVFLATMSHEIRTPMNGVLGMASLLEETTLNNEQREYVSTIKNSGETLLSVISDVLDFSKIESGKLDLDPHQFNLRQCIEEVMDIFSGKVARIGLDLVYQIGYEVPAHIIADSLRLKQVLINLVGNAIKFTSKGEVFLGVSLLSRTDDHSLELAFEVKDTGIGIPRDKLPRLFKAFSQIDSSTTRRYGGSGLGLAICERLVHLMEGQITVESQLDLGTTFRFSIKAEESQQDIRLHVPYVLAGHEGKVILVVDDNQTNRKILQVQLEQWKLVPLMAASASEALTLLAKHRIDLVLTDMQMPDMDGIDFAAIIKNKNAKMPVVLLSSRGDEAKTKYPGLFTAVLNKPVKQQQLGRVIQTSLQQNPEPEVHQQSTPVLLTPEFAEKHPLNILVAEDNLINQKLILRILSKLGYEATVAQNGLEVIALTELHKFDVILMDIQMPMMDGLEATQIIRSSKIEQPFIIAMTANAMPEDKEDCLKAGMDDYLSKPIHLESFLTALSKVDITRQRQFNTQLKPI</sequence>
<dbReference type="InterPro" id="IPR001789">
    <property type="entry name" value="Sig_transdc_resp-reg_receiver"/>
</dbReference>
<evidence type="ECO:0000256" key="10">
    <source>
        <dbReference type="ARBA" id="ARBA00022989"/>
    </source>
</evidence>
<evidence type="ECO:0000259" key="17">
    <source>
        <dbReference type="PROSITE" id="PS50110"/>
    </source>
</evidence>
<evidence type="ECO:0000256" key="13">
    <source>
        <dbReference type="PROSITE-ProRule" id="PRU00169"/>
    </source>
</evidence>
<evidence type="ECO:0000256" key="6">
    <source>
        <dbReference type="ARBA" id="ARBA00022692"/>
    </source>
</evidence>
<proteinExistence type="predicted"/>
<dbReference type="InterPro" id="IPR003661">
    <property type="entry name" value="HisK_dim/P_dom"/>
</dbReference>
<dbReference type="Pfam" id="PF00072">
    <property type="entry name" value="Response_reg"/>
    <property type="match status" value="2"/>
</dbReference>
<dbReference type="AlphaFoldDB" id="H1Y8R7"/>
<evidence type="ECO:0000256" key="15">
    <source>
        <dbReference type="SAM" id="Phobius"/>
    </source>
</evidence>
<feature type="domain" description="Response regulatory" evidence="17">
    <location>
        <begin position="667"/>
        <end position="779"/>
    </location>
</feature>
<dbReference type="STRING" id="714943.Mucpa_2828"/>
<dbReference type="Pfam" id="PF02518">
    <property type="entry name" value="HATPase_c"/>
    <property type="match status" value="1"/>
</dbReference>
<feature type="compositionally biased region" description="Low complexity" evidence="14">
    <location>
        <begin position="375"/>
        <end position="386"/>
    </location>
</feature>
<reference evidence="18" key="1">
    <citation type="submission" date="2011-09" db="EMBL/GenBank/DDBJ databases">
        <title>The permanent draft genome of Mucilaginibacter paludis DSM 18603.</title>
        <authorList>
            <consortium name="US DOE Joint Genome Institute (JGI-PGF)"/>
            <person name="Lucas S."/>
            <person name="Han J."/>
            <person name="Lapidus A."/>
            <person name="Bruce D."/>
            <person name="Goodwin L."/>
            <person name="Pitluck S."/>
            <person name="Peters L."/>
            <person name="Kyrpides N."/>
            <person name="Mavromatis K."/>
            <person name="Ivanova N."/>
            <person name="Mikhailova N."/>
            <person name="Held B."/>
            <person name="Detter J.C."/>
            <person name="Tapia R."/>
            <person name="Han C."/>
            <person name="Land M."/>
            <person name="Hauser L."/>
            <person name="Markowitz V."/>
            <person name="Cheng J.-F."/>
            <person name="Hugenholtz P."/>
            <person name="Woyke T."/>
            <person name="Wu D."/>
            <person name="Tindall B."/>
            <person name="Brambilla E."/>
            <person name="Klenk H.-P."/>
            <person name="Eisen J.A."/>
        </authorList>
    </citation>
    <scope>NUCLEOTIDE SEQUENCE [LARGE SCALE GENOMIC DNA]</scope>
    <source>
        <strain evidence="18">DSM 18603</strain>
    </source>
</reference>
<evidence type="ECO:0000256" key="4">
    <source>
        <dbReference type="ARBA" id="ARBA00022553"/>
    </source>
</evidence>
<dbReference type="InterPro" id="IPR004358">
    <property type="entry name" value="Sig_transdc_His_kin-like_C"/>
</dbReference>
<keyword evidence="4 13" id="KW-0597">Phosphoprotein</keyword>
<evidence type="ECO:0000256" key="9">
    <source>
        <dbReference type="ARBA" id="ARBA00022840"/>
    </source>
</evidence>
<comment type="catalytic activity">
    <reaction evidence="1">
        <text>ATP + protein L-histidine = ADP + protein N-phospho-L-histidine.</text>
        <dbReference type="EC" id="2.7.13.3"/>
    </reaction>
</comment>
<evidence type="ECO:0000256" key="2">
    <source>
        <dbReference type="ARBA" id="ARBA00004370"/>
    </source>
</evidence>
<keyword evidence="11" id="KW-0902">Two-component regulatory system</keyword>
<feature type="modified residue" description="4-aspartylphosphate" evidence="13">
    <location>
        <position position="856"/>
    </location>
</feature>
<evidence type="ECO:0000256" key="5">
    <source>
        <dbReference type="ARBA" id="ARBA00022679"/>
    </source>
</evidence>
<evidence type="ECO:0000256" key="12">
    <source>
        <dbReference type="ARBA" id="ARBA00023136"/>
    </source>
</evidence>
<dbReference type="PANTHER" id="PTHR45339">
    <property type="entry name" value="HYBRID SIGNAL TRANSDUCTION HISTIDINE KINASE J"/>
    <property type="match status" value="1"/>
</dbReference>
<dbReference type="Gene3D" id="3.30.565.10">
    <property type="entry name" value="Histidine kinase-like ATPase, C-terminal domain"/>
    <property type="match status" value="1"/>
</dbReference>
<dbReference type="InterPro" id="IPR011006">
    <property type="entry name" value="CheY-like_superfamily"/>
</dbReference>
<dbReference type="Gene3D" id="6.10.340.10">
    <property type="match status" value="1"/>
</dbReference>
<dbReference type="SMART" id="SM00448">
    <property type="entry name" value="REC"/>
    <property type="match status" value="2"/>
</dbReference>
<dbReference type="GO" id="GO:0005524">
    <property type="term" value="F:ATP binding"/>
    <property type="evidence" value="ECO:0007669"/>
    <property type="project" value="UniProtKB-KW"/>
</dbReference>
<dbReference type="InterPro" id="IPR036890">
    <property type="entry name" value="HATPase_C_sf"/>
</dbReference>
<evidence type="ECO:0000256" key="1">
    <source>
        <dbReference type="ARBA" id="ARBA00000085"/>
    </source>
</evidence>
<dbReference type="InterPro" id="IPR005467">
    <property type="entry name" value="His_kinase_dom"/>
</dbReference>
<feature type="domain" description="Histidine kinase" evidence="16">
    <location>
        <begin position="425"/>
        <end position="647"/>
    </location>
</feature>
<dbReference type="CDD" id="cd16922">
    <property type="entry name" value="HATPase_EvgS-ArcB-TorS-like"/>
    <property type="match status" value="1"/>
</dbReference>
<feature type="region of interest" description="Disordered" evidence="14">
    <location>
        <begin position="365"/>
        <end position="386"/>
    </location>
</feature>
<evidence type="ECO:0000313" key="18">
    <source>
        <dbReference type="EMBL" id="EHQ26939.1"/>
    </source>
</evidence>
<comment type="subcellular location">
    <subcellularLocation>
        <location evidence="2">Membrane</location>
    </subcellularLocation>
</comment>
<keyword evidence="9" id="KW-0067">ATP-binding</keyword>
<organism evidence="18 19">
    <name type="scientific">Mucilaginibacter paludis DSM 18603</name>
    <dbReference type="NCBI Taxonomy" id="714943"/>
    <lineage>
        <taxon>Bacteria</taxon>
        <taxon>Pseudomonadati</taxon>
        <taxon>Bacteroidota</taxon>
        <taxon>Sphingobacteriia</taxon>
        <taxon>Sphingobacteriales</taxon>
        <taxon>Sphingobacteriaceae</taxon>
        <taxon>Mucilaginibacter</taxon>
    </lineage>
</organism>
<keyword evidence="8 18" id="KW-0418">Kinase</keyword>
<dbReference type="SMART" id="SM00388">
    <property type="entry name" value="HisKA"/>
    <property type="match status" value="1"/>
</dbReference>
<protein>
    <recommendedName>
        <fullName evidence="3">histidine kinase</fullName>
        <ecNumber evidence="3">2.7.13.3</ecNumber>
    </recommendedName>
</protein>
<dbReference type="Pfam" id="PF00512">
    <property type="entry name" value="HisKA"/>
    <property type="match status" value="1"/>
</dbReference>
<dbReference type="InterPro" id="IPR003594">
    <property type="entry name" value="HATPase_dom"/>
</dbReference>
<dbReference type="SMART" id="SM00387">
    <property type="entry name" value="HATPase_c"/>
    <property type="match status" value="1"/>
</dbReference>
<evidence type="ECO:0000256" key="14">
    <source>
        <dbReference type="SAM" id="MobiDB-lite"/>
    </source>
</evidence>
<feature type="transmembrane region" description="Helical" evidence="15">
    <location>
        <begin position="16"/>
        <end position="37"/>
    </location>
</feature>
<dbReference type="HOGENOM" id="CLU_313041_0_0_10"/>
<evidence type="ECO:0000256" key="3">
    <source>
        <dbReference type="ARBA" id="ARBA00012438"/>
    </source>
</evidence>